<dbReference type="SUPFAM" id="SSF53335">
    <property type="entry name" value="S-adenosyl-L-methionine-dependent methyltransferases"/>
    <property type="match status" value="1"/>
</dbReference>
<dbReference type="AlphaFoldDB" id="A0A9D9NQE1"/>
<dbReference type="Pfam" id="PF13489">
    <property type="entry name" value="Methyltransf_23"/>
    <property type="match status" value="1"/>
</dbReference>
<organism evidence="1 2">
    <name type="scientific">Candidatus Merdivivens faecigallinarum</name>
    <dbReference type="NCBI Taxonomy" id="2840871"/>
    <lineage>
        <taxon>Bacteria</taxon>
        <taxon>Pseudomonadati</taxon>
        <taxon>Bacteroidota</taxon>
        <taxon>Bacteroidia</taxon>
        <taxon>Bacteroidales</taxon>
        <taxon>Muribaculaceae</taxon>
        <taxon>Muribaculaceae incertae sedis</taxon>
        <taxon>Candidatus Merdivivens</taxon>
    </lineage>
</organism>
<dbReference type="InterPro" id="IPR029063">
    <property type="entry name" value="SAM-dependent_MTases_sf"/>
</dbReference>
<dbReference type="Proteomes" id="UP000823772">
    <property type="component" value="Unassembled WGS sequence"/>
</dbReference>
<protein>
    <submittedName>
        <fullName evidence="1">Class I SAM-dependent methyltransferase</fullName>
    </submittedName>
</protein>
<evidence type="ECO:0000313" key="1">
    <source>
        <dbReference type="EMBL" id="MBO8481921.1"/>
    </source>
</evidence>
<dbReference type="GO" id="GO:0032259">
    <property type="term" value="P:methylation"/>
    <property type="evidence" value="ECO:0007669"/>
    <property type="project" value="UniProtKB-KW"/>
</dbReference>
<evidence type="ECO:0000313" key="2">
    <source>
        <dbReference type="Proteomes" id="UP000823772"/>
    </source>
</evidence>
<keyword evidence="1" id="KW-0489">Methyltransferase</keyword>
<reference evidence="1" key="2">
    <citation type="journal article" date="2021" name="PeerJ">
        <title>Extensive microbial diversity within the chicken gut microbiome revealed by metagenomics and culture.</title>
        <authorList>
            <person name="Gilroy R."/>
            <person name="Ravi A."/>
            <person name="Getino M."/>
            <person name="Pursley I."/>
            <person name="Horton D.L."/>
            <person name="Alikhan N.F."/>
            <person name="Baker D."/>
            <person name="Gharbi K."/>
            <person name="Hall N."/>
            <person name="Watson M."/>
            <person name="Adriaenssens E.M."/>
            <person name="Foster-Nyarko E."/>
            <person name="Jarju S."/>
            <person name="Secka A."/>
            <person name="Antonio M."/>
            <person name="Oren A."/>
            <person name="Chaudhuri R.R."/>
            <person name="La Ragione R."/>
            <person name="Hildebrand F."/>
            <person name="Pallen M.J."/>
        </authorList>
    </citation>
    <scope>NUCLEOTIDE SEQUENCE</scope>
    <source>
        <strain evidence="1">B3-2255</strain>
    </source>
</reference>
<keyword evidence="1" id="KW-0808">Transferase</keyword>
<proteinExistence type="predicted"/>
<comment type="caution">
    <text evidence="1">The sequence shown here is derived from an EMBL/GenBank/DDBJ whole genome shotgun (WGS) entry which is preliminary data.</text>
</comment>
<dbReference type="PANTHER" id="PTHR43861">
    <property type="entry name" value="TRANS-ACONITATE 2-METHYLTRANSFERASE-RELATED"/>
    <property type="match status" value="1"/>
</dbReference>
<dbReference type="EMBL" id="JADILY010000106">
    <property type="protein sequence ID" value="MBO8481921.1"/>
    <property type="molecule type" value="Genomic_DNA"/>
</dbReference>
<dbReference type="Gene3D" id="3.40.50.150">
    <property type="entry name" value="Vaccinia Virus protein VP39"/>
    <property type="match status" value="1"/>
</dbReference>
<gene>
    <name evidence="1" type="ORF">IAC87_05180</name>
</gene>
<sequence length="260" mass="29967">MQRRQTDRRLYFQELAATSKKYFLPYISAFIKPEKGMEILEIGCGEGGNLLPFSELGCSVTGVDLAENKISDAIRFFGEEKAEGRFIASDIFKITEFENGFDLIVCHDVIEHIPDKETFMSNLGRYLKPGGLVFMAFPAWQMPFGGHQQICRNRILSHLPFIHLLPASVYKALLKAAGEDESCITELLSIKQTRTPIELFEKLLEKHKAAVLDRRFWFINPHYEIKFGLRPRLLPAFMGKLPWIRNFFTTSCFYLFRLPS</sequence>
<dbReference type="GO" id="GO:0008168">
    <property type="term" value="F:methyltransferase activity"/>
    <property type="evidence" value="ECO:0007669"/>
    <property type="project" value="UniProtKB-KW"/>
</dbReference>
<reference evidence="1" key="1">
    <citation type="submission" date="2020-10" db="EMBL/GenBank/DDBJ databases">
        <authorList>
            <person name="Gilroy R."/>
        </authorList>
    </citation>
    <scope>NUCLEOTIDE SEQUENCE</scope>
    <source>
        <strain evidence="1">B3-2255</strain>
    </source>
</reference>
<name>A0A9D9NQE1_9BACT</name>
<dbReference type="CDD" id="cd02440">
    <property type="entry name" value="AdoMet_MTases"/>
    <property type="match status" value="1"/>
</dbReference>
<accession>A0A9D9NQE1</accession>